<dbReference type="InterPro" id="IPR003439">
    <property type="entry name" value="ABC_transporter-like_ATP-bd"/>
</dbReference>
<keyword evidence="8" id="KW-0614">Plasmid</keyword>
<dbReference type="SUPFAM" id="SSF52540">
    <property type="entry name" value="P-loop containing nucleoside triphosphate hydrolases"/>
    <property type="match status" value="2"/>
</dbReference>
<geneLocation type="plasmid" evidence="8 9">
    <name>plas-002</name>
</geneLocation>
<comment type="similarity">
    <text evidence="1">Belongs to the ABC transporter superfamily.</text>
</comment>
<dbReference type="Proteomes" id="UP000596083">
    <property type="component" value="Plasmid plas-002"/>
</dbReference>
<dbReference type="InterPro" id="IPR003593">
    <property type="entry name" value="AAA+_ATPase"/>
</dbReference>
<dbReference type="CDD" id="cd03216">
    <property type="entry name" value="ABC_Carb_Monos_I"/>
    <property type="match status" value="1"/>
</dbReference>
<reference evidence="8 9" key="1">
    <citation type="submission" date="2020-12" db="EMBL/GenBank/DDBJ databases">
        <authorList>
            <person name="Zheng R.K."/>
            <person name="Sun C.M."/>
        </authorList>
    </citation>
    <scope>NUCLEOTIDE SEQUENCE [LARGE SCALE GENOMIC DNA]</scope>
    <source>
        <strain evidence="8 9">ZRK001</strain>
        <plasmid evidence="8 9">plas-002</plasmid>
    </source>
</reference>
<dbReference type="KEGG" id="mlut:JET14_21955"/>
<keyword evidence="5" id="KW-0547">Nucleotide-binding</keyword>
<dbReference type="InterPro" id="IPR027417">
    <property type="entry name" value="P-loop_NTPase"/>
</dbReference>
<evidence type="ECO:0000256" key="6">
    <source>
        <dbReference type="ARBA" id="ARBA00022840"/>
    </source>
</evidence>
<dbReference type="SMART" id="SM00382">
    <property type="entry name" value="AAA"/>
    <property type="match status" value="1"/>
</dbReference>
<dbReference type="InterPro" id="IPR017871">
    <property type="entry name" value="ABC_transporter-like_CS"/>
</dbReference>
<keyword evidence="6 8" id="KW-0067">ATP-binding</keyword>
<evidence type="ECO:0000256" key="4">
    <source>
        <dbReference type="ARBA" id="ARBA00022737"/>
    </source>
</evidence>
<evidence type="ECO:0000256" key="2">
    <source>
        <dbReference type="ARBA" id="ARBA00022448"/>
    </source>
</evidence>
<proteinExistence type="inferred from homology"/>
<dbReference type="Pfam" id="PF00005">
    <property type="entry name" value="ABC_tran"/>
    <property type="match status" value="2"/>
</dbReference>
<feature type="domain" description="ABC transporter" evidence="7">
    <location>
        <begin position="239"/>
        <end position="459"/>
    </location>
</feature>
<protein>
    <submittedName>
        <fullName evidence="8">Sugar ABC transporter ATP-binding protein</fullName>
    </submittedName>
</protein>
<keyword evidence="3" id="KW-0762">Sugar transport</keyword>
<dbReference type="PROSITE" id="PS50893">
    <property type="entry name" value="ABC_TRANSPORTER_2"/>
    <property type="match status" value="2"/>
</dbReference>
<dbReference type="PROSITE" id="PS00211">
    <property type="entry name" value="ABC_TRANSPORTER_1"/>
    <property type="match status" value="1"/>
</dbReference>
<evidence type="ECO:0000256" key="3">
    <source>
        <dbReference type="ARBA" id="ARBA00022597"/>
    </source>
</evidence>
<dbReference type="Gene3D" id="3.40.50.300">
    <property type="entry name" value="P-loop containing nucleotide triphosphate hydrolases"/>
    <property type="match status" value="2"/>
</dbReference>
<name>A0A7T7HPV4_9HYPH</name>
<evidence type="ECO:0000256" key="1">
    <source>
        <dbReference type="ARBA" id="ARBA00005417"/>
    </source>
</evidence>
<keyword evidence="2" id="KW-0813">Transport</keyword>
<dbReference type="AlphaFoldDB" id="A0A7T7HPV4"/>
<dbReference type="InterPro" id="IPR050107">
    <property type="entry name" value="ABC_carbohydrate_import_ATPase"/>
</dbReference>
<evidence type="ECO:0000313" key="9">
    <source>
        <dbReference type="Proteomes" id="UP000596083"/>
    </source>
</evidence>
<dbReference type="GO" id="GO:0005524">
    <property type="term" value="F:ATP binding"/>
    <property type="evidence" value="ECO:0007669"/>
    <property type="project" value="UniProtKB-KW"/>
</dbReference>
<gene>
    <name evidence="8" type="ORF">JET14_21955</name>
</gene>
<evidence type="ECO:0000259" key="7">
    <source>
        <dbReference type="PROSITE" id="PS50893"/>
    </source>
</evidence>
<evidence type="ECO:0000313" key="8">
    <source>
        <dbReference type="EMBL" id="QQM33119.1"/>
    </source>
</evidence>
<keyword evidence="4" id="KW-0677">Repeat</keyword>
<sequence>MTSQTVLRLVGISKAFGPVKALTNVNFTISRGEVVGLVGHNGAGKSTLVNVMMDNLRVDSGHMEIGANAEIRCVFQELSLCANLDVVENARLVHRGLKGPGWRRRAAQMMRACLDEIFPDNDIDVGARLSQLPIGQRQMVEVARAFSELDKPLAMVILDEPTSALGEKATRQFLDYVGKTARRGVSIVIITHRLNEIYAVSDEIVVMKDGTVVAQAPSSDLPKERLVALMGGNGAPRRQRQERAGNTDNAIMVTVPGAVEAVARKGEIIGFTGLDGHGQREALLAIQLEGRGTEVPTSFVAGDRQSDGVLPVWTIAENLTISCLGAIRRGLFLSHATEQTFAEDRRQRIGIRARDINQRLTELSGGNQQKVLLARALAAPAPIVLLDDPMRGVDVGTKAEFYRIIREEADAGRTFVWFSTEVEELENCDRVYVFREGQPVHCIDHQSLSQEAIIAASFQS</sequence>
<evidence type="ECO:0000256" key="5">
    <source>
        <dbReference type="ARBA" id="ARBA00022741"/>
    </source>
</evidence>
<dbReference type="GO" id="GO:0016887">
    <property type="term" value="F:ATP hydrolysis activity"/>
    <property type="evidence" value="ECO:0007669"/>
    <property type="project" value="InterPro"/>
</dbReference>
<dbReference type="RefSeq" id="WP_200338460.1">
    <property type="nucleotide sequence ID" value="NZ_CP066788.1"/>
</dbReference>
<dbReference type="PANTHER" id="PTHR43790:SF9">
    <property type="entry name" value="GALACTOFURANOSE TRANSPORTER ATP-BINDING PROTEIN YTFR"/>
    <property type="match status" value="1"/>
</dbReference>
<dbReference type="EMBL" id="CP066788">
    <property type="protein sequence ID" value="QQM33119.1"/>
    <property type="molecule type" value="Genomic_DNA"/>
</dbReference>
<dbReference type="PANTHER" id="PTHR43790">
    <property type="entry name" value="CARBOHYDRATE TRANSPORT ATP-BINDING PROTEIN MG119-RELATED"/>
    <property type="match status" value="1"/>
</dbReference>
<feature type="domain" description="ABC transporter" evidence="7">
    <location>
        <begin position="7"/>
        <end position="234"/>
    </location>
</feature>
<accession>A0A7T7HPV4</accession>
<organism evidence="8 9">
    <name type="scientific">Martelella lutilitoris</name>
    <dbReference type="NCBI Taxonomy" id="2583532"/>
    <lineage>
        <taxon>Bacteria</taxon>
        <taxon>Pseudomonadati</taxon>
        <taxon>Pseudomonadota</taxon>
        <taxon>Alphaproteobacteria</taxon>
        <taxon>Hyphomicrobiales</taxon>
        <taxon>Aurantimonadaceae</taxon>
        <taxon>Martelella</taxon>
    </lineage>
</organism>